<keyword evidence="1" id="KW-0446">Lipid-binding</keyword>
<reference evidence="3" key="1">
    <citation type="submission" date="2023-07" db="EMBL/GenBank/DDBJ databases">
        <authorList>
            <consortium name="CYATHOMIX"/>
        </authorList>
    </citation>
    <scope>NUCLEOTIDE SEQUENCE</scope>
    <source>
        <strain evidence="3">N/A</strain>
    </source>
</reference>
<dbReference type="PRINTS" id="PR00689">
    <property type="entry name" value="ACOABINDINGP"/>
</dbReference>
<dbReference type="Gene3D" id="1.20.80.10">
    <property type="match status" value="1"/>
</dbReference>
<evidence type="ECO:0000256" key="1">
    <source>
        <dbReference type="ARBA" id="ARBA00023121"/>
    </source>
</evidence>
<dbReference type="InterPro" id="IPR014352">
    <property type="entry name" value="FERM/acyl-CoA-bd_prot_sf"/>
</dbReference>
<sequence>MPLSELEVKWTGMNFDIAAEEMRRLKKEPTDEEKLKLYGLYKQAVHGDIPPEEDYEKPTEDKTAIAKYNAWAERKGQTKEAARTEYVQLAEEMIRRYHREIVRTKWNSEVWSVDY</sequence>
<dbReference type="Pfam" id="PF00887">
    <property type="entry name" value="ACBP"/>
    <property type="match status" value="1"/>
</dbReference>
<evidence type="ECO:0000259" key="2">
    <source>
        <dbReference type="PROSITE" id="PS51228"/>
    </source>
</evidence>
<dbReference type="InterPro" id="IPR035984">
    <property type="entry name" value="Acyl-CoA-binding_sf"/>
</dbReference>
<gene>
    <name evidence="3" type="ORF">CYNAS_LOCUS20198</name>
</gene>
<accession>A0AA36HCC6</accession>
<dbReference type="GO" id="GO:0006631">
    <property type="term" value="P:fatty acid metabolic process"/>
    <property type="evidence" value="ECO:0007669"/>
    <property type="project" value="TreeGrafter"/>
</dbReference>
<keyword evidence="4" id="KW-1185">Reference proteome</keyword>
<evidence type="ECO:0000313" key="4">
    <source>
        <dbReference type="Proteomes" id="UP001176961"/>
    </source>
</evidence>
<feature type="domain" description="ACB" evidence="2">
    <location>
        <begin position="11"/>
        <end position="99"/>
    </location>
</feature>
<dbReference type="PANTHER" id="PTHR23310:SF138">
    <property type="entry name" value="ACB DOMAIN-CONTAINING PROTEIN"/>
    <property type="match status" value="1"/>
</dbReference>
<proteinExistence type="predicted"/>
<dbReference type="AlphaFoldDB" id="A0AA36HCC6"/>
<dbReference type="SUPFAM" id="SSF47027">
    <property type="entry name" value="Acyl-CoA binding protein"/>
    <property type="match status" value="1"/>
</dbReference>
<dbReference type="PANTHER" id="PTHR23310">
    <property type="entry name" value="ACYL-COA-BINDING PROTEIN, ACBP"/>
    <property type="match status" value="1"/>
</dbReference>
<evidence type="ECO:0000313" key="3">
    <source>
        <dbReference type="EMBL" id="CAJ0608215.1"/>
    </source>
</evidence>
<dbReference type="PROSITE" id="PS51228">
    <property type="entry name" value="ACB_2"/>
    <property type="match status" value="1"/>
</dbReference>
<comment type="caution">
    <text evidence="3">The sequence shown here is derived from an EMBL/GenBank/DDBJ whole genome shotgun (WGS) entry which is preliminary data.</text>
</comment>
<dbReference type="EMBL" id="CATQJL010000316">
    <property type="protein sequence ID" value="CAJ0608215.1"/>
    <property type="molecule type" value="Genomic_DNA"/>
</dbReference>
<dbReference type="Proteomes" id="UP001176961">
    <property type="component" value="Unassembled WGS sequence"/>
</dbReference>
<dbReference type="InterPro" id="IPR000582">
    <property type="entry name" value="Acyl-CoA-binding_protein"/>
</dbReference>
<dbReference type="GO" id="GO:0000062">
    <property type="term" value="F:fatty-acyl-CoA binding"/>
    <property type="evidence" value="ECO:0007669"/>
    <property type="project" value="InterPro"/>
</dbReference>
<organism evidence="3 4">
    <name type="scientific">Cylicocyclus nassatus</name>
    <name type="common">Nematode worm</name>
    <dbReference type="NCBI Taxonomy" id="53992"/>
    <lineage>
        <taxon>Eukaryota</taxon>
        <taxon>Metazoa</taxon>
        <taxon>Ecdysozoa</taxon>
        <taxon>Nematoda</taxon>
        <taxon>Chromadorea</taxon>
        <taxon>Rhabditida</taxon>
        <taxon>Rhabditina</taxon>
        <taxon>Rhabditomorpha</taxon>
        <taxon>Strongyloidea</taxon>
        <taxon>Strongylidae</taxon>
        <taxon>Cylicocyclus</taxon>
    </lineage>
</organism>
<protein>
    <recommendedName>
        <fullName evidence="2">ACB domain-containing protein</fullName>
    </recommendedName>
</protein>
<name>A0AA36HCC6_CYLNA</name>